<dbReference type="SMART" id="SM00463">
    <property type="entry name" value="SMR"/>
    <property type="match status" value="1"/>
</dbReference>
<reference evidence="3" key="1">
    <citation type="submission" date="2021-01" db="EMBL/GenBank/DDBJ databases">
        <authorList>
            <person name="Corre E."/>
            <person name="Pelletier E."/>
            <person name="Niang G."/>
            <person name="Scheremetjew M."/>
            <person name="Finn R."/>
            <person name="Kale V."/>
            <person name="Holt S."/>
            <person name="Cochrane G."/>
            <person name="Meng A."/>
            <person name="Brown T."/>
            <person name="Cohen L."/>
        </authorList>
    </citation>
    <scope>NUCLEOTIDE SEQUENCE</scope>
    <source>
        <strain evidence="3">CCMP1243</strain>
    </source>
</reference>
<gene>
    <name evidence="3" type="ORF">RMAR1173_LOCUS20552</name>
</gene>
<feature type="domain" description="Smr" evidence="2">
    <location>
        <begin position="21"/>
        <end position="96"/>
    </location>
</feature>
<dbReference type="Pfam" id="PF01713">
    <property type="entry name" value="Smr"/>
    <property type="match status" value="1"/>
</dbReference>
<dbReference type="Gene3D" id="3.30.1370.110">
    <property type="match status" value="1"/>
</dbReference>
<protein>
    <recommendedName>
        <fullName evidence="2">Smr domain-containing protein</fullName>
    </recommendedName>
</protein>
<evidence type="ECO:0000256" key="1">
    <source>
        <dbReference type="SAM" id="MobiDB-lite"/>
    </source>
</evidence>
<dbReference type="InterPro" id="IPR036063">
    <property type="entry name" value="Smr_dom_sf"/>
</dbReference>
<name>A0A7S2SUU6_9STRA</name>
<feature type="compositionally biased region" description="Low complexity" evidence="1">
    <location>
        <begin position="146"/>
        <end position="158"/>
    </location>
</feature>
<dbReference type="EMBL" id="HBHJ01031129">
    <property type="protein sequence ID" value="CAD9709559.1"/>
    <property type="molecule type" value="Transcribed_RNA"/>
</dbReference>
<evidence type="ECO:0000259" key="2">
    <source>
        <dbReference type="PROSITE" id="PS50828"/>
    </source>
</evidence>
<feature type="region of interest" description="Disordered" evidence="1">
    <location>
        <begin position="302"/>
        <end position="325"/>
    </location>
</feature>
<organism evidence="3">
    <name type="scientific">Rhizochromulina marina</name>
    <dbReference type="NCBI Taxonomy" id="1034831"/>
    <lineage>
        <taxon>Eukaryota</taxon>
        <taxon>Sar</taxon>
        <taxon>Stramenopiles</taxon>
        <taxon>Ochrophyta</taxon>
        <taxon>Dictyochophyceae</taxon>
        <taxon>Rhizochromulinales</taxon>
        <taxon>Rhizochromulina</taxon>
    </lineage>
</organism>
<evidence type="ECO:0000313" key="3">
    <source>
        <dbReference type="EMBL" id="CAD9709559.1"/>
    </source>
</evidence>
<accession>A0A7S2SUU6</accession>
<dbReference type="AlphaFoldDB" id="A0A7S2SUU6"/>
<dbReference type="PROSITE" id="PS50828">
    <property type="entry name" value="SMR"/>
    <property type="match status" value="1"/>
</dbReference>
<dbReference type="InterPro" id="IPR002625">
    <property type="entry name" value="Smr_dom"/>
</dbReference>
<proteinExistence type="predicted"/>
<feature type="region of interest" description="Disordered" evidence="1">
    <location>
        <begin position="146"/>
        <end position="218"/>
    </location>
</feature>
<dbReference type="SUPFAM" id="SSF160443">
    <property type="entry name" value="SMR domain-like"/>
    <property type="match status" value="1"/>
</dbReference>
<sequence length="342" mass="36274">MRRQRGTGVEQGPEAVVDLYLDLHGKTQHEAMLCLASALNAAENRRCWCTLVVDAGRGKHSGAMGGPVLRPMTREYLETRQYPFTEDKGRFSVTISPYRFQGRPGPAATGADRRSTARLVSQQEHHVLRAAARKRNGGNLAFSSYASASGGSTLPTTLPGGGLARAGSEEFPSLHKAAAARTGNTRRAELGGRGRRHRQQPKKGQPAGAGEDFPSLSNAHTAALGGRAAGGLHLPLCGTSRHEDDLPDVNALLLQRELSEEGRAVFLDAMCPIASPEVVPPEQIAVLVDMGFSEEAAQSALEESLAMSRDPPQQGGGVSSGRWDDPAAHIGHAAELLLMSSP</sequence>